<proteinExistence type="predicted"/>
<reference evidence="2 3" key="1">
    <citation type="submission" date="2020-05" db="EMBL/GenBank/DDBJ databases">
        <title>Distinct polysaccharide utilization as determinants for interspecies competition between intestinal Prevotella spp.</title>
        <authorList>
            <person name="Galvez E.J.C."/>
            <person name="Iljazovic A."/>
            <person name="Strowig T."/>
        </authorList>
    </citation>
    <scope>NUCLEOTIDE SEQUENCE [LARGE SCALE GENOMIC DNA]</scope>
    <source>
        <strain evidence="2 3">PROD</strain>
    </source>
</reference>
<organism evidence="2 3">
    <name type="scientific">Xylanibacter rodentium</name>
    <dbReference type="NCBI Taxonomy" id="2736289"/>
    <lineage>
        <taxon>Bacteria</taxon>
        <taxon>Pseudomonadati</taxon>
        <taxon>Bacteroidota</taxon>
        <taxon>Bacteroidia</taxon>
        <taxon>Bacteroidales</taxon>
        <taxon>Prevotellaceae</taxon>
        <taxon>Xylanibacter</taxon>
    </lineage>
</organism>
<evidence type="ECO:0000256" key="1">
    <source>
        <dbReference type="SAM" id="SignalP"/>
    </source>
</evidence>
<feature type="signal peptide" evidence="1">
    <location>
        <begin position="1"/>
        <end position="21"/>
    </location>
</feature>
<accession>A0ABX2AUW5</accession>
<dbReference type="EMBL" id="JABKKE010000013">
    <property type="protein sequence ID" value="NPE14439.1"/>
    <property type="molecule type" value="Genomic_DNA"/>
</dbReference>
<dbReference type="Proteomes" id="UP001193734">
    <property type="component" value="Unassembled WGS sequence"/>
</dbReference>
<feature type="chain" id="PRO_5045342870" evidence="1">
    <location>
        <begin position="22"/>
        <end position="273"/>
    </location>
</feature>
<evidence type="ECO:0000313" key="3">
    <source>
        <dbReference type="Proteomes" id="UP001193734"/>
    </source>
</evidence>
<keyword evidence="1" id="KW-0732">Signal</keyword>
<name>A0ABX2AUW5_9BACT</name>
<sequence>MKSILSTLLCALCVLSLNSCGDDENTDSVWGNSEPPPFRPYILEGGRISDIGLYCVPPNGGTGETWYDYYKRTKTLTNYSDAEFILMPNTNAWVYNTDDLEEWTAISKLENKYQEEKTLFMYEDYKECIKHAVTWWPDYFSAYINGDVTIVCDKTLWGEAPGTNLIGHFIDRHHTPCMPVGIENPALACRFGEKIPENLQERLINGAWVKTKYILKFTTEPTEKYSELTFHLTMPMRIEHIRDYAVAKYKGEDAVPVFTNHMFETDCKILFEW</sequence>
<gene>
    <name evidence="2" type="ORF">HPS55_08885</name>
</gene>
<dbReference type="GeneID" id="82157882"/>
<dbReference type="RefSeq" id="WP_172174930.1">
    <property type="nucleotide sequence ID" value="NZ_CASGIA010000030.1"/>
</dbReference>
<evidence type="ECO:0000313" key="2">
    <source>
        <dbReference type="EMBL" id="NPE14439.1"/>
    </source>
</evidence>
<protein>
    <submittedName>
        <fullName evidence="2">Uncharacterized protein</fullName>
    </submittedName>
</protein>
<keyword evidence="3" id="KW-1185">Reference proteome</keyword>
<comment type="caution">
    <text evidence="2">The sequence shown here is derived from an EMBL/GenBank/DDBJ whole genome shotgun (WGS) entry which is preliminary data.</text>
</comment>